<accession>A0ABR4PA92</accession>
<evidence type="ECO:0000256" key="8">
    <source>
        <dbReference type="SAM" id="MobiDB-lite"/>
    </source>
</evidence>
<evidence type="ECO:0000256" key="4">
    <source>
        <dbReference type="ARBA" id="ARBA00023136"/>
    </source>
</evidence>
<dbReference type="PANTHER" id="PTHR12922">
    <property type="entry name" value="UBIQUINONE BIOSYNTHESIS PROTEIN"/>
    <property type="match status" value="1"/>
</dbReference>
<protein>
    <recommendedName>
        <fullName evidence="6">4-hydroxy-3-methoxy-5-polyprenylbenzoate decarboxylase</fullName>
    </recommendedName>
</protein>
<dbReference type="Pfam" id="PF05019">
    <property type="entry name" value="Coq4"/>
    <property type="match status" value="1"/>
</dbReference>
<keyword evidence="10" id="KW-1185">Reference proteome</keyword>
<keyword evidence="9" id="KW-0830">Ubiquinone</keyword>
<dbReference type="EMBL" id="JBFCZG010000007">
    <property type="protein sequence ID" value="KAL3420203.1"/>
    <property type="molecule type" value="Genomic_DNA"/>
</dbReference>
<feature type="binding site" evidence="7">
    <location>
        <position position="172"/>
    </location>
    <ligand>
        <name>Zn(2+)</name>
        <dbReference type="ChEBI" id="CHEBI:29105"/>
    </ligand>
</feature>
<dbReference type="PANTHER" id="PTHR12922:SF7">
    <property type="entry name" value="UBIQUINONE BIOSYNTHESIS PROTEIN COQ4 HOMOLOG, MITOCHONDRIAL"/>
    <property type="match status" value="1"/>
</dbReference>
<keyword evidence="1 7" id="KW-0831">Ubiquinone biosynthesis</keyword>
<evidence type="ECO:0000313" key="10">
    <source>
        <dbReference type="Proteomes" id="UP001629113"/>
    </source>
</evidence>
<evidence type="ECO:0000313" key="9">
    <source>
        <dbReference type="EMBL" id="KAL3420203.1"/>
    </source>
</evidence>
<dbReference type="HAMAP" id="MF_03111">
    <property type="entry name" value="Coq4"/>
    <property type="match status" value="1"/>
</dbReference>
<dbReference type="InterPro" id="IPR007715">
    <property type="entry name" value="Coq4"/>
</dbReference>
<evidence type="ECO:0000256" key="5">
    <source>
        <dbReference type="ARBA" id="ARBA00023239"/>
    </source>
</evidence>
<evidence type="ECO:0000256" key="3">
    <source>
        <dbReference type="ARBA" id="ARBA00023128"/>
    </source>
</evidence>
<gene>
    <name evidence="7" type="primary">COQ4</name>
    <name evidence="9" type="ORF">PVAG01_08702</name>
</gene>
<evidence type="ECO:0000256" key="2">
    <source>
        <dbReference type="ARBA" id="ARBA00022792"/>
    </source>
</evidence>
<keyword evidence="2 7" id="KW-0999">Mitochondrion inner membrane</keyword>
<feature type="region of interest" description="Disordered" evidence="8">
    <location>
        <begin position="270"/>
        <end position="295"/>
    </location>
</feature>
<keyword evidence="4 7" id="KW-0472">Membrane</keyword>
<comment type="cofactor">
    <cofactor evidence="7">
        <name>Zn(2+)</name>
        <dbReference type="ChEBI" id="CHEBI:29105"/>
    </cofactor>
</comment>
<feature type="binding site" evidence="7">
    <location>
        <position position="187"/>
    </location>
    <ligand>
        <name>Zn(2+)</name>
        <dbReference type="ChEBI" id="CHEBI:29105"/>
    </ligand>
</feature>
<evidence type="ECO:0000256" key="7">
    <source>
        <dbReference type="HAMAP-Rule" id="MF_03111"/>
    </source>
</evidence>
<keyword evidence="7" id="KW-0862">Zinc</keyword>
<comment type="subunit">
    <text evidence="7">Component of a multi-subunit COQ enzyme complex, composed of at least COQ3, COQ4, COQ5, COQ6, COQ7 and COQ9.</text>
</comment>
<sequence>MALLLRQSFPRSGFRLPPELLPRYHVSMCHVCRGFSVLNRPAPNYEGHVPLTTIERAGLTVGSAVMSLINPRRHDLIAALGEATATPYFIYRLRDAMLASPTGRRILRDRPRITSKTMSTTYLRTLPENSVGRAYVEWLDREGVTPDTRDAVQYIDDEECAYVMQRYRESHDFYHALTGLPVVIEGEVALKAFEFANTLLPMTGLSMLAVVRLKPAERARFFNIYLPWAISNGLKAEEVITVYWEEQLTRGVSELRAELGIEKPVDLRDIRKKQRDRKRAEKEAQQRSGDGLGIN</sequence>
<dbReference type="InterPro" id="IPR027540">
    <property type="entry name" value="Coq4_euk"/>
</dbReference>
<feature type="binding site" evidence="7">
    <location>
        <position position="171"/>
    </location>
    <ligand>
        <name>Zn(2+)</name>
        <dbReference type="ChEBI" id="CHEBI:29105"/>
    </ligand>
</feature>
<comment type="pathway">
    <text evidence="7">Cofactor biosynthesis; ubiquinone biosynthesis.</text>
</comment>
<keyword evidence="5 7" id="KW-0456">Lyase</keyword>
<comment type="function">
    <text evidence="7">Lyase that catalyzes the C1-decarboxylation of 4-hydroxy-3-methoxy-5-(all-trans-polyprenyl)benzoic acid into 2-methoxy-6-(all-trans-polyprenyl)phenol during ubiquinone biosynthesis.</text>
</comment>
<comment type="subcellular location">
    <subcellularLocation>
        <location evidence="7">Mitochondrion inner membrane</location>
        <topology evidence="7">Peripheral membrane protein</topology>
        <orientation evidence="7">Matrix side</orientation>
    </subcellularLocation>
</comment>
<keyword evidence="7" id="KW-0479">Metal-binding</keyword>
<comment type="catalytic activity">
    <reaction evidence="7">
        <text>a 4-hydroxy-3-methoxy-5-(all-trans-polyprenyl)benzoate + H(+) = a 2-methoxy-6-(all-trans-polyprenyl)phenol + CO2</text>
        <dbReference type="Rhea" id="RHEA:81179"/>
        <dbReference type="Rhea" id="RHEA-COMP:9551"/>
        <dbReference type="Rhea" id="RHEA-COMP:10931"/>
        <dbReference type="ChEBI" id="CHEBI:15378"/>
        <dbReference type="ChEBI" id="CHEBI:16526"/>
        <dbReference type="ChEBI" id="CHEBI:62731"/>
        <dbReference type="ChEBI" id="CHEBI:84443"/>
        <dbReference type="EC" id="4.1.1.130"/>
    </reaction>
</comment>
<comment type="caution">
    <text evidence="9">The sequence shown here is derived from an EMBL/GenBank/DDBJ whole genome shotgun (WGS) entry which is preliminary data.</text>
</comment>
<feature type="binding site" evidence="7">
    <location>
        <position position="175"/>
    </location>
    <ligand>
        <name>Zn(2+)</name>
        <dbReference type="ChEBI" id="CHEBI:29105"/>
    </ligand>
</feature>
<keyword evidence="3 7" id="KW-0496">Mitochondrion</keyword>
<evidence type="ECO:0000256" key="6">
    <source>
        <dbReference type="ARBA" id="ARBA00081568"/>
    </source>
</evidence>
<evidence type="ECO:0000256" key="1">
    <source>
        <dbReference type="ARBA" id="ARBA00022688"/>
    </source>
</evidence>
<organism evidence="9 10">
    <name type="scientific">Phlyctema vagabunda</name>
    <dbReference type="NCBI Taxonomy" id="108571"/>
    <lineage>
        <taxon>Eukaryota</taxon>
        <taxon>Fungi</taxon>
        <taxon>Dikarya</taxon>
        <taxon>Ascomycota</taxon>
        <taxon>Pezizomycotina</taxon>
        <taxon>Leotiomycetes</taxon>
        <taxon>Helotiales</taxon>
        <taxon>Dermateaceae</taxon>
        <taxon>Phlyctema</taxon>
    </lineage>
</organism>
<reference evidence="9 10" key="1">
    <citation type="submission" date="2024-06" db="EMBL/GenBank/DDBJ databases">
        <title>Complete genome of Phlyctema vagabunda strain 19-DSS-EL-015.</title>
        <authorList>
            <person name="Fiorenzani C."/>
        </authorList>
    </citation>
    <scope>NUCLEOTIDE SEQUENCE [LARGE SCALE GENOMIC DNA]</scope>
    <source>
        <strain evidence="9 10">19-DSS-EL-015</strain>
    </source>
</reference>
<proteinExistence type="inferred from homology"/>
<name>A0ABR4PA92_9HELO</name>
<comment type="similarity">
    <text evidence="7">Belongs to the COQ4 family.</text>
</comment>
<dbReference type="Proteomes" id="UP001629113">
    <property type="component" value="Unassembled WGS sequence"/>
</dbReference>